<keyword evidence="2" id="KW-1185">Reference proteome</keyword>
<dbReference type="InParanoid" id="A0A420WJB4"/>
<evidence type="ECO:0000313" key="2">
    <source>
        <dbReference type="Proteomes" id="UP000282211"/>
    </source>
</evidence>
<accession>A0A420WJB4</accession>
<organism evidence="1 2">
    <name type="scientific">Litorimonas taeanensis</name>
    <dbReference type="NCBI Taxonomy" id="568099"/>
    <lineage>
        <taxon>Bacteria</taxon>
        <taxon>Pseudomonadati</taxon>
        <taxon>Pseudomonadota</taxon>
        <taxon>Alphaproteobacteria</taxon>
        <taxon>Maricaulales</taxon>
        <taxon>Robiginitomaculaceae</taxon>
    </lineage>
</organism>
<dbReference type="Gene3D" id="3.10.20.30">
    <property type="match status" value="1"/>
</dbReference>
<dbReference type="SUPFAM" id="SSF54285">
    <property type="entry name" value="MoaD/ThiS"/>
    <property type="match status" value="1"/>
</dbReference>
<dbReference type="OrthoDB" id="197113at2"/>
<dbReference type="EMBL" id="RBII01000001">
    <property type="protein sequence ID" value="RKQ71097.1"/>
    <property type="molecule type" value="Genomic_DNA"/>
</dbReference>
<dbReference type="InterPro" id="IPR012675">
    <property type="entry name" value="Beta-grasp_dom_sf"/>
</dbReference>
<dbReference type="PANTHER" id="PTHR34472:SF1">
    <property type="entry name" value="SULFUR CARRIER PROTEIN THIS"/>
    <property type="match status" value="1"/>
</dbReference>
<protein>
    <submittedName>
        <fullName evidence="1">Sulfur carrier protein</fullName>
    </submittedName>
</protein>
<dbReference type="InterPro" id="IPR010035">
    <property type="entry name" value="Thi_S"/>
</dbReference>
<name>A0A420WJB4_9PROT</name>
<gene>
    <name evidence="1" type="ORF">DES40_0405</name>
</gene>
<proteinExistence type="predicted"/>
<dbReference type="AlphaFoldDB" id="A0A420WJB4"/>
<dbReference type="PANTHER" id="PTHR34472">
    <property type="entry name" value="SULFUR CARRIER PROTEIN THIS"/>
    <property type="match status" value="1"/>
</dbReference>
<dbReference type="CDD" id="cd00565">
    <property type="entry name" value="Ubl_ThiS"/>
    <property type="match status" value="1"/>
</dbReference>
<dbReference type="Proteomes" id="UP000282211">
    <property type="component" value="Unassembled WGS sequence"/>
</dbReference>
<dbReference type="NCBIfam" id="TIGR01683">
    <property type="entry name" value="thiS"/>
    <property type="match status" value="1"/>
</dbReference>
<reference evidence="1 2" key="1">
    <citation type="submission" date="2018-10" db="EMBL/GenBank/DDBJ databases">
        <title>Genomic Encyclopedia of Type Strains, Phase IV (KMG-IV): sequencing the most valuable type-strain genomes for metagenomic binning, comparative biology and taxonomic classification.</title>
        <authorList>
            <person name="Goeker M."/>
        </authorList>
    </citation>
    <scope>NUCLEOTIDE SEQUENCE [LARGE SCALE GENOMIC DNA]</scope>
    <source>
        <strain evidence="1 2">DSM 22008</strain>
    </source>
</reference>
<comment type="caution">
    <text evidence="1">The sequence shown here is derived from an EMBL/GenBank/DDBJ whole genome shotgun (WGS) entry which is preliminary data.</text>
</comment>
<dbReference type="InterPro" id="IPR003749">
    <property type="entry name" value="ThiS/MoaD-like"/>
</dbReference>
<dbReference type="Pfam" id="PF02597">
    <property type="entry name" value="ThiS"/>
    <property type="match status" value="1"/>
</dbReference>
<evidence type="ECO:0000313" key="1">
    <source>
        <dbReference type="EMBL" id="RKQ71097.1"/>
    </source>
</evidence>
<dbReference type="InterPro" id="IPR016155">
    <property type="entry name" value="Mopterin_synth/thiamin_S_b"/>
</dbReference>
<sequence>MVTRPATQKTKGVIVEIMVNGDFHSFDEGLTIAQMLVKLDLPLKKIAVERNLEVVPKSAYEDVVLQEGDKLEIIHFIGGG</sequence>
<dbReference type="RefSeq" id="WP_121098902.1">
    <property type="nucleotide sequence ID" value="NZ_RBII01000001.1"/>
</dbReference>